<organism evidence="1 2">
    <name type="scientific">Antribacter soli</name>
    <dbReference type="NCBI Taxonomy" id="2910976"/>
    <lineage>
        <taxon>Bacteria</taxon>
        <taxon>Bacillati</taxon>
        <taxon>Actinomycetota</taxon>
        <taxon>Actinomycetes</taxon>
        <taxon>Micrococcales</taxon>
        <taxon>Promicromonosporaceae</taxon>
        <taxon>Antribacter</taxon>
    </lineage>
</organism>
<dbReference type="InterPro" id="IPR036513">
    <property type="entry name" value="STAS_dom_sf"/>
</dbReference>
<keyword evidence="2" id="KW-1185">Reference proteome</keyword>
<reference evidence="1" key="1">
    <citation type="submission" date="2022-01" db="EMBL/GenBank/DDBJ databases">
        <title>Antribacter sp. nov., isolated from Guizhou of China.</title>
        <authorList>
            <person name="Chengliang C."/>
            <person name="Ya Z."/>
        </authorList>
    </citation>
    <scope>NUCLEOTIDE SEQUENCE</scope>
    <source>
        <strain evidence="1">KLBMP 9083</strain>
    </source>
</reference>
<accession>A0AA41QGQ7</accession>
<dbReference type="SUPFAM" id="SSF52091">
    <property type="entry name" value="SpoIIaa-like"/>
    <property type="match status" value="1"/>
</dbReference>
<dbReference type="EMBL" id="JAKGSG010000043">
    <property type="protein sequence ID" value="MCF4122465.1"/>
    <property type="molecule type" value="Genomic_DNA"/>
</dbReference>
<dbReference type="Gene3D" id="3.30.750.24">
    <property type="entry name" value="STAS domain"/>
    <property type="match status" value="1"/>
</dbReference>
<protein>
    <recommendedName>
        <fullName evidence="3">STAS domain-containing protein</fullName>
    </recommendedName>
</protein>
<proteinExistence type="predicted"/>
<comment type="caution">
    <text evidence="1">The sequence shown here is derived from an EMBL/GenBank/DDBJ whole genome shotgun (WGS) entry which is preliminary data.</text>
</comment>
<dbReference type="RefSeq" id="WP_236090265.1">
    <property type="nucleotide sequence ID" value="NZ_JAKGSG010000043.1"/>
</dbReference>
<dbReference type="Proteomes" id="UP001165405">
    <property type="component" value="Unassembled WGS sequence"/>
</dbReference>
<gene>
    <name evidence="1" type="ORF">L1785_15915</name>
</gene>
<evidence type="ECO:0008006" key="3">
    <source>
        <dbReference type="Google" id="ProtNLM"/>
    </source>
</evidence>
<name>A0AA41QGQ7_9MICO</name>
<dbReference type="AlphaFoldDB" id="A0AA41QGQ7"/>
<evidence type="ECO:0000313" key="2">
    <source>
        <dbReference type="Proteomes" id="UP001165405"/>
    </source>
</evidence>
<sequence>MTEVLDPVATIDGGSPGVEVPWCTASLRPVGLLHRGHARRIGVLLEALSGVASVVCLDLEAASLRGSAVVAALEEAARRLAENGGALLVVHASQEDAEILRREAPDALLTSGG</sequence>
<evidence type="ECO:0000313" key="1">
    <source>
        <dbReference type="EMBL" id="MCF4122465.1"/>
    </source>
</evidence>